<keyword evidence="1" id="KW-0812">Transmembrane</keyword>
<reference evidence="2" key="1">
    <citation type="submission" date="2023-08" db="EMBL/GenBank/DDBJ databases">
        <authorList>
            <person name="Audoor S."/>
            <person name="Bilcke G."/>
        </authorList>
    </citation>
    <scope>NUCLEOTIDE SEQUENCE</scope>
</reference>
<evidence type="ECO:0000256" key="1">
    <source>
        <dbReference type="SAM" id="Phobius"/>
    </source>
</evidence>
<gene>
    <name evidence="2" type="ORF">CYCCA115_LOCUS13474</name>
</gene>
<keyword evidence="1" id="KW-0472">Membrane</keyword>
<name>A0AAD2FT44_9STRA</name>
<sequence>MVELDSPNNKLASPPKKMKRGKSLLSVCQKVDHALSMVQDDLQATFVGQIDIKGTTSARGNDLGWNFVLLLAATTSKDIGGIVMRLLEGSNDAVSYVASPEQLAMPAQVYGSPKGSESLSAGLYIDNPNTDDHPRWGLGFAIQAVSDQEAKALLTKVQAADPLDEPMRLVKIQDGIKILRGRIPWRSIATPVVAPYLHWERYYDIYKKGGYTSNNGRPDNHEGSVALEIYVTGPSDSFMYIDYIILMGNTSAFFIRTIYYFYYFRNCLRRSPSGTKQGGSGDQPSAC</sequence>
<accession>A0AAD2FT44</accession>
<organism evidence="2 3">
    <name type="scientific">Cylindrotheca closterium</name>
    <dbReference type="NCBI Taxonomy" id="2856"/>
    <lineage>
        <taxon>Eukaryota</taxon>
        <taxon>Sar</taxon>
        <taxon>Stramenopiles</taxon>
        <taxon>Ochrophyta</taxon>
        <taxon>Bacillariophyta</taxon>
        <taxon>Bacillariophyceae</taxon>
        <taxon>Bacillariophycidae</taxon>
        <taxon>Bacillariales</taxon>
        <taxon>Bacillariaceae</taxon>
        <taxon>Cylindrotheca</taxon>
    </lineage>
</organism>
<evidence type="ECO:0000313" key="3">
    <source>
        <dbReference type="Proteomes" id="UP001295423"/>
    </source>
</evidence>
<keyword evidence="3" id="KW-1185">Reference proteome</keyword>
<dbReference type="AlphaFoldDB" id="A0AAD2FT44"/>
<dbReference type="EMBL" id="CAKOGP040001803">
    <property type="protein sequence ID" value="CAJ1952282.1"/>
    <property type="molecule type" value="Genomic_DNA"/>
</dbReference>
<evidence type="ECO:0000313" key="2">
    <source>
        <dbReference type="EMBL" id="CAJ1952282.1"/>
    </source>
</evidence>
<dbReference type="Proteomes" id="UP001295423">
    <property type="component" value="Unassembled WGS sequence"/>
</dbReference>
<keyword evidence="1" id="KW-1133">Transmembrane helix</keyword>
<proteinExistence type="predicted"/>
<feature type="transmembrane region" description="Helical" evidence="1">
    <location>
        <begin position="240"/>
        <end position="262"/>
    </location>
</feature>
<comment type="caution">
    <text evidence="2">The sequence shown here is derived from an EMBL/GenBank/DDBJ whole genome shotgun (WGS) entry which is preliminary data.</text>
</comment>
<protein>
    <submittedName>
        <fullName evidence="2">Uncharacterized protein</fullName>
    </submittedName>
</protein>